<evidence type="ECO:0000313" key="2">
    <source>
        <dbReference type="EMBL" id="CAE8689513.1"/>
    </source>
</evidence>
<keyword evidence="1" id="KW-0732">Signal</keyword>
<dbReference type="Proteomes" id="UP000626109">
    <property type="component" value="Unassembled WGS sequence"/>
</dbReference>
<name>A0A813JZ19_POLGL</name>
<evidence type="ECO:0000256" key="1">
    <source>
        <dbReference type="SAM" id="SignalP"/>
    </source>
</evidence>
<feature type="non-terminal residue" evidence="2">
    <location>
        <position position="1"/>
    </location>
</feature>
<organism evidence="2 3">
    <name type="scientific">Polarella glacialis</name>
    <name type="common">Dinoflagellate</name>
    <dbReference type="NCBI Taxonomy" id="89957"/>
    <lineage>
        <taxon>Eukaryota</taxon>
        <taxon>Sar</taxon>
        <taxon>Alveolata</taxon>
        <taxon>Dinophyceae</taxon>
        <taxon>Suessiales</taxon>
        <taxon>Suessiaceae</taxon>
        <taxon>Polarella</taxon>
    </lineage>
</organism>
<feature type="signal peptide" evidence="1">
    <location>
        <begin position="1"/>
        <end position="30"/>
    </location>
</feature>
<reference evidence="2" key="1">
    <citation type="submission" date="2021-02" db="EMBL/GenBank/DDBJ databases">
        <authorList>
            <person name="Dougan E. K."/>
            <person name="Rhodes N."/>
            <person name="Thang M."/>
            <person name="Chan C."/>
        </authorList>
    </citation>
    <scope>NUCLEOTIDE SEQUENCE</scope>
</reference>
<protein>
    <submittedName>
        <fullName evidence="2">Uncharacterized protein</fullName>
    </submittedName>
</protein>
<comment type="caution">
    <text evidence="2">The sequence shown here is derived from an EMBL/GenBank/DDBJ whole genome shotgun (WGS) entry which is preliminary data.</text>
</comment>
<dbReference type="EMBL" id="CAJNNW010027078">
    <property type="protein sequence ID" value="CAE8689513.1"/>
    <property type="molecule type" value="Genomic_DNA"/>
</dbReference>
<sequence>VSMAPQMSGAARRSIRALLASTLLLGLARAEGGIELGPALPGSDKYWVKLRGLSTSEGTMTPEFTADAT</sequence>
<dbReference type="AlphaFoldDB" id="A0A813JZ19"/>
<proteinExistence type="predicted"/>
<feature type="chain" id="PRO_5032581820" evidence="1">
    <location>
        <begin position="31"/>
        <end position="69"/>
    </location>
</feature>
<evidence type="ECO:0000313" key="3">
    <source>
        <dbReference type="Proteomes" id="UP000626109"/>
    </source>
</evidence>
<feature type="non-terminal residue" evidence="2">
    <location>
        <position position="69"/>
    </location>
</feature>
<accession>A0A813JZ19</accession>
<gene>
    <name evidence="2" type="ORF">PGLA2088_LOCUS26487</name>
</gene>